<keyword evidence="1" id="KW-1133">Transmembrane helix</keyword>
<keyword evidence="3" id="KW-1185">Reference proteome</keyword>
<feature type="transmembrane region" description="Helical" evidence="1">
    <location>
        <begin position="32"/>
        <end position="50"/>
    </location>
</feature>
<dbReference type="KEGG" id="cac:CA_C2625"/>
<dbReference type="PATRIC" id="fig|272562.8.peg.2814"/>
<proteinExistence type="predicted"/>
<name>Q97FV1_CLOAB</name>
<evidence type="ECO:0000313" key="2">
    <source>
        <dbReference type="EMBL" id="AAK80572.1"/>
    </source>
</evidence>
<dbReference type="GeneID" id="44999093"/>
<dbReference type="eggNOG" id="COG2333">
    <property type="taxonomic scope" value="Bacteria"/>
</dbReference>
<dbReference type="HOGENOM" id="CLU_1029339_0_0_9"/>
<dbReference type="EMBL" id="AE001437">
    <property type="protein sequence ID" value="AAK80572.1"/>
    <property type="molecule type" value="Genomic_DNA"/>
</dbReference>
<dbReference type="InterPro" id="IPR036866">
    <property type="entry name" value="RibonucZ/Hydroxyglut_hydro"/>
</dbReference>
<evidence type="ECO:0000256" key="1">
    <source>
        <dbReference type="SAM" id="Phobius"/>
    </source>
</evidence>
<accession>Q97FV1</accession>
<reference evidence="2 3" key="1">
    <citation type="journal article" date="2001" name="J. Bacteriol.">
        <title>Genome sequence and comparative analysis of the solvent-producing bacterium Clostridium acetobutylicum.</title>
        <authorList>
            <person name="Nolling J."/>
            <person name="Breton G."/>
            <person name="Omelchenko M.V."/>
            <person name="Makarova K.S."/>
            <person name="Zeng Q."/>
            <person name="Gibson R."/>
            <person name="Lee H.M."/>
            <person name="Dubois J."/>
            <person name="Qiu D."/>
            <person name="Hitti J."/>
            <person name="Wolf Y.I."/>
            <person name="Tatusov R.L."/>
            <person name="Sabathe F."/>
            <person name="Doucette-Stamm L."/>
            <person name="Soucaille P."/>
            <person name="Daly M.J."/>
            <person name="Bennett G.N."/>
            <person name="Koonin E.V."/>
            <person name="Smith D.R."/>
        </authorList>
    </citation>
    <scope>NUCLEOTIDE SEQUENCE [LARGE SCALE GENOMIC DNA]</scope>
    <source>
        <strain evidence="3">ATCC 824 / DSM 792 / JCM 1419 / LMG 5710 / VKM B-1787</strain>
    </source>
</reference>
<protein>
    <submittedName>
        <fullName evidence="2">Predicted membrane protein</fullName>
    </submittedName>
</protein>
<dbReference type="RefSeq" id="WP_010965913.1">
    <property type="nucleotide sequence ID" value="NC_003030.1"/>
</dbReference>
<evidence type="ECO:0000313" key="3">
    <source>
        <dbReference type="Proteomes" id="UP000000814"/>
    </source>
</evidence>
<dbReference type="STRING" id="272562.CA_C2625"/>
<keyword evidence="1" id="KW-0812">Transmembrane</keyword>
<sequence>MAIFFLILGLLLFLVVIIICVIRKIRRKRIGYINLSFLVVAIATIIVSFIEIPVKDYSEDASQKSKIVSNKVIKESKSGILNLYSLENGQSIVIQYNDKNILIDVPAYLSEVNDKNNMFNVLSSHNIKKIDMLILSSAQYKSADNILNVVGRYNIDNIQYADNSIEKTNLDKEITDRVKAVNDVKKSTTLPEVMKEKQSLFGIETESEKDEDGITLSLKLPKNVKGYANIDSYDKNIKGNSIYDHKIKIGYDANGYILIKITSDVSANKD</sequence>
<keyword evidence="1" id="KW-0472">Membrane</keyword>
<dbReference type="PIR" id="A97223">
    <property type="entry name" value="A97223"/>
</dbReference>
<dbReference type="Gene3D" id="3.60.15.10">
    <property type="entry name" value="Ribonuclease Z/Hydroxyacylglutathione hydrolase-like"/>
    <property type="match status" value="1"/>
</dbReference>
<dbReference type="Proteomes" id="UP000000814">
    <property type="component" value="Chromosome"/>
</dbReference>
<organism evidence="2 3">
    <name type="scientific">Clostridium acetobutylicum (strain ATCC 824 / DSM 792 / JCM 1419 / IAM 19013 / LMG 5710 / NBRC 13948 / NRRL B-527 / VKM B-1787 / 2291 / W)</name>
    <dbReference type="NCBI Taxonomy" id="272562"/>
    <lineage>
        <taxon>Bacteria</taxon>
        <taxon>Bacillati</taxon>
        <taxon>Bacillota</taxon>
        <taxon>Clostridia</taxon>
        <taxon>Eubacteriales</taxon>
        <taxon>Clostridiaceae</taxon>
        <taxon>Clostridium</taxon>
    </lineage>
</organism>
<dbReference type="OrthoDB" id="1936131at2"/>
<feature type="transmembrane region" description="Helical" evidence="1">
    <location>
        <begin position="6"/>
        <end position="25"/>
    </location>
</feature>
<dbReference type="AlphaFoldDB" id="Q97FV1"/>
<gene>
    <name evidence="2" type="ordered locus">CA_C2625</name>
</gene>